<sequence length="59" mass="6499">MGQEIILALDAMGGDEAPDMVLKGANIARLRYPNLRFVLFGDESVIHPVLTRFKKLASV</sequence>
<accession>A0A382JS34</accession>
<gene>
    <name evidence="1" type="ORF">METZ01_LOCUS266681</name>
</gene>
<proteinExistence type="predicted"/>
<evidence type="ECO:0000313" key="1">
    <source>
        <dbReference type="EMBL" id="SVC13827.1"/>
    </source>
</evidence>
<feature type="non-terminal residue" evidence="1">
    <location>
        <position position="59"/>
    </location>
</feature>
<name>A0A382JS34_9ZZZZ</name>
<dbReference type="Pfam" id="PF02504">
    <property type="entry name" value="FA_synthesis"/>
    <property type="match status" value="1"/>
</dbReference>
<dbReference type="Gene3D" id="3.40.718.10">
    <property type="entry name" value="Isopropylmalate Dehydrogenase"/>
    <property type="match status" value="1"/>
</dbReference>
<dbReference type="InterPro" id="IPR003664">
    <property type="entry name" value="FA_synthesis"/>
</dbReference>
<dbReference type="GO" id="GO:0006633">
    <property type="term" value="P:fatty acid biosynthetic process"/>
    <property type="evidence" value="ECO:0007669"/>
    <property type="project" value="InterPro"/>
</dbReference>
<dbReference type="EMBL" id="UINC01075541">
    <property type="protein sequence ID" value="SVC13827.1"/>
    <property type="molecule type" value="Genomic_DNA"/>
</dbReference>
<organism evidence="1">
    <name type="scientific">marine metagenome</name>
    <dbReference type="NCBI Taxonomy" id="408172"/>
    <lineage>
        <taxon>unclassified sequences</taxon>
        <taxon>metagenomes</taxon>
        <taxon>ecological metagenomes</taxon>
    </lineage>
</organism>
<evidence type="ECO:0008006" key="2">
    <source>
        <dbReference type="Google" id="ProtNLM"/>
    </source>
</evidence>
<dbReference type="SUPFAM" id="SSF53659">
    <property type="entry name" value="Isocitrate/Isopropylmalate dehydrogenase-like"/>
    <property type="match status" value="1"/>
</dbReference>
<reference evidence="1" key="1">
    <citation type="submission" date="2018-05" db="EMBL/GenBank/DDBJ databases">
        <authorList>
            <person name="Lanie J.A."/>
            <person name="Ng W.-L."/>
            <person name="Kazmierczak K.M."/>
            <person name="Andrzejewski T.M."/>
            <person name="Davidsen T.M."/>
            <person name="Wayne K.J."/>
            <person name="Tettelin H."/>
            <person name="Glass J.I."/>
            <person name="Rusch D."/>
            <person name="Podicherti R."/>
            <person name="Tsui H.-C.T."/>
            <person name="Winkler M.E."/>
        </authorList>
    </citation>
    <scope>NUCLEOTIDE SEQUENCE</scope>
</reference>
<protein>
    <recommendedName>
        <fullName evidence="2">Phosphate acyltransferase</fullName>
    </recommendedName>
</protein>
<dbReference type="GO" id="GO:0016747">
    <property type="term" value="F:acyltransferase activity, transferring groups other than amino-acyl groups"/>
    <property type="evidence" value="ECO:0007669"/>
    <property type="project" value="InterPro"/>
</dbReference>
<dbReference type="AlphaFoldDB" id="A0A382JS34"/>